<feature type="domain" description="Glycosyltransferase subfamily 4-like N-terminal" evidence="2">
    <location>
        <begin position="27"/>
        <end position="110"/>
    </location>
</feature>
<dbReference type="Pfam" id="PF00534">
    <property type="entry name" value="Glycos_transf_1"/>
    <property type="match status" value="1"/>
</dbReference>
<feature type="domain" description="Glycosyl transferase family 1" evidence="1">
    <location>
        <begin position="220"/>
        <end position="369"/>
    </location>
</feature>
<gene>
    <name evidence="3" type="primary">rfaG</name>
    <name evidence="3" type="ORF">Poly30_17630</name>
</gene>
<proteinExistence type="predicted"/>
<dbReference type="Proteomes" id="UP000320390">
    <property type="component" value="Chromosome"/>
</dbReference>
<dbReference type="InterPro" id="IPR001296">
    <property type="entry name" value="Glyco_trans_1"/>
</dbReference>
<reference evidence="3 4" key="1">
    <citation type="submission" date="2019-02" db="EMBL/GenBank/DDBJ databases">
        <title>Deep-cultivation of Planctomycetes and their phenomic and genomic characterization uncovers novel biology.</title>
        <authorList>
            <person name="Wiegand S."/>
            <person name="Jogler M."/>
            <person name="Boedeker C."/>
            <person name="Pinto D."/>
            <person name="Vollmers J."/>
            <person name="Rivas-Marin E."/>
            <person name="Kohn T."/>
            <person name="Peeters S.H."/>
            <person name="Heuer A."/>
            <person name="Rast P."/>
            <person name="Oberbeckmann S."/>
            <person name="Bunk B."/>
            <person name="Jeske O."/>
            <person name="Meyerdierks A."/>
            <person name="Storesund J.E."/>
            <person name="Kallscheuer N."/>
            <person name="Luecker S."/>
            <person name="Lage O.M."/>
            <person name="Pohl T."/>
            <person name="Merkel B.J."/>
            <person name="Hornburger P."/>
            <person name="Mueller R.-W."/>
            <person name="Bruemmer F."/>
            <person name="Labrenz M."/>
            <person name="Spormann A.M."/>
            <person name="Op den Camp H."/>
            <person name="Overmann J."/>
            <person name="Amann R."/>
            <person name="Jetten M.S.M."/>
            <person name="Mascher T."/>
            <person name="Medema M.H."/>
            <person name="Devos D.P."/>
            <person name="Kaster A.-K."/>
            <person name="Ovreas L."/>
            <person name="Rohde M."/>
            <person name="Galperin M.Y."/>
            <person name="Jogler C."/>
        </authorList>
    </citation>
    <scope>NUCLEOTIDE SEQUENCE [LARGE SCALE GENOMIC DNA]</scope>
    <source>
        <strain evidence="3 4">Poly30</strain>
    </source>
</reference>
<dbReference type="PANTHER" id="PTHR12526:SF641">
    <property type="entry name" value="LIPOPOLYSACCHARIDE CORE BIOSYNTHESIS PROTEIN RFAG"/>
    <property type="match status" value="1"/>
</dbReference>
<dbReference type="OrthoDB" id="259238at2"/>
<dbReference type="RefSeq" id="WP_145196275.1">
    <property type="nucleotide sequence ID" value="NZ_CP036434.1"/>
</dbReference>
<organism evidence="3 4">
    <name type="scientific">Saltatorellus ferox</name>
    <dbReference type="NCBI Taxonomy" id="2528018"/>
    <lineage>
        <taxon>Bacteria</taxon>
        <taxon>Pseudomonadati</taxon>
        <taxon>Planctomycetota</taxon>
        <taxon>Planctomycetia</taxon>
        <taxon>Planctomycetia incertae sedis</taxon>
        <taxon>Saltatorellus</taxon>
    </lineage>
</organism>
<dbReference type="SUPFAM" id="SSF53756">
    <property type="entry name" value="UDP-Glycosyltransferase/glycogen phosphorylase"/>
    <property type="match status" value="1"/>
</dbReference>
<evidence type="ECO:0000313" key="4">
    <source>
        <dbReference type="Proteomes" id="UP000320390"/>
    </source>
</evidence>
<dbReference type="CDD" id="cd03801">
    <property type="entry name" value="GT4_PimA-like"/>
    <property type="match status" value="1"/>
</dbReference>
<evidence type="ECO:0000313" key="3">
    <source>
        <dbReference type="EMBL" id="QDV06255.1"/>
    </source>
</evidence>
<dbReference type="PANTHER" id="PTHR12526">
    <property type="entry name" value="GLYCOSYLTRANSFERASE"/>
    <property type="match status" value="1"/>
</dbReference>
<accession>A0A518EQB1</accession>
<keyword evidence="3" id="KW-0808">Transferase</keyword>
<protein>
    <submittedName>
        <fullName evidence="3">Lipopolysaccharide core biosynthesis protein RfaG</fullName>
        <ecNumber evidence="3">2.4.-.-</ecNumber>
    </submittedName>
</protein>
<name>A0A518EQB1_9BACT</name>
<dbReference type="GO" id="GO:0016757">
    <property type="term" value="F:glycosyltransferase activity"/>
    <property type="evidence" value="ECO:0007669"/>
    <property type="project" value="UniProtKB-KW"/>
</dbReference>
<evidence type="ECO:0000259" key="2">
    <source>
        <dbReference type="Pfam" id="PF13439"/>
    </source>
</evidence>
<keyword evidence="3" id="KW-0328">Glycosyltransferase</keyword>
<dbReference type="InterPro" id="IPR028098">
    <property type="entry name" value="Glyco_trans_4-like_N"/>
</dbReference>
<dbReference type="EMBL" id="CP036434">
    <property type="protein sequence ID" value="QDV06255.1"/>
    <property type="molecule type" value="Genomic_DNA"/>
</dbReference>
<dbReference type="AlphaFoldDB" id="A0A518EQB1"/>
<evidence type="ECO:0000259" key="1">
    <source>
        <dbReference type="Pfam" id="PF00534"/>
    </source>
</evidence>
<sequence length="404" mass="43514">MSPSHKTSRAPRSLHIALALLRYFPHGGLQRIAYDTAEALLRRGHRVTLFVREWEGPMPASDAGQPTLNVEVLTVPGVSNHARAARFGRALQERLSRAGADVVLGFDRLPGLDLHFCADPCFRARLRRDRGALHRWTPRARTFLAMERGVFGPESETHILLMNGAEQAVIQSEYGTPSARFTALPPGYSATRRRDGRARELRAAVRAELGLGGAGGPGEKQEALEAGEEAFLLLALGSDFHRKGFDRAVAALPDLRAALPGRRVVLVVAGSGDPARLRRQAKELGVSDLLHCLGARDDVPALLQAADVLVHPCRSEPAGMVLLEALSAGTPVVVSACAGYAHHVSAAKAGVVLGEPFQPAELTHALHELGAAPLEPIRQRALAYMETRDPDAMVDAVIREVERA</sequence>
<dbReference type="Pfam" id="PF13439">
    <property type="entry name" value="Glyco_transf_4"/>
    <property type="match status" value="1"/>
</dbReference>
<dbReference type="Gene3D" id="3.40.50.2000">
    <property type="entry name" value="Glycogen Phosphorylase B"/>
    <property type="match status" value="2"/>
</dbReference>
<keyword evidence="4" id="KW-1185">Reference proteome</keyword>
<dbReference type="EC" id="2.4.-.-" evidence="3"/>